<dbReference type="PANTHER" id="PTHR10890">
    <property type="entry name" value="CYSTEINYL-TRNA SYNTHETASE"/>
    <property type="match status" value="1"/>
</dbReference>
<feature type="short sequence motif" description="'HIGH' region" evidence="12">
    <location>
        <begin position="29"/>
        <end position="39"/>
    </location>
</feature>
<proteinExistence type="inferred from homology"/>
<evidence type="ECO:0000313" key="16">
    <source>
        <dbReference type="EMBL" id="KKU61428.1"/>
    </source>
</evidence>
<dbReference type="Pfam" id="PF23493">
    <property type="entry name" value="CysS_C"/>
    <property type="match status" value="1"/>
</dbReference>
<comment type="subunit">
    <text evidence="3 12">Monomer.</text>
</comment>
<comment type="catalytic activity">
    <reaction evidence="12">
        <text>tRNA(Cys) + L-cysteine + ATP = L-cysteinyl-tRNA(Cys) + AMP + diphosphate</text>
        <dbReference type="Rhea" id="RHEA:17773"/>
        <dbReference type="Rhea" id="RHEA-COMP:9661"/>
        <dbReference type="Rhea" id="RHEA-COMP:9679"/>
        <dbReference type="ChEBI" id="CHEBI:30616"/>
        <dbReference type="ChEBI" id="CHEBI:33019"/>
        <dbReference type="ChEBI" id="CHEBI:35235"/>
        <dbReference type="ChEBI" id="CHEBI:78442"/>
        <dbReference type="ChEBI" id="CHEBI:78517"/>
        <dbReference type="ChEBI" id="CHEBI:456215"/>
        <dbReference type="EC" id="6.1.1.16"/>
    </reaction>
</comment>
<evidence type="ECO:0000256" key="5">
    <source>
        <dbReference type="ARBA" id="ARBA00022598"/>
    </source>
</evidence>
<keyword evidence="9 12" id="KW-0067">ATP-binding</keyword>
<reference evidence="16 17" key="1">
    <citation type="journal article" date="2015" name="Nature">
        <title>rRNA introns, odd ribosomes, and small enigmatic genomes across a large radiation of phyla.</title>
        <authorList>
            <person name="Brown C.T."/>
            <person name="Hug L.A."/>
            <person name="Thomas B.C."/>
            <person name="Sharon I."/>
            <person name="Castelle C.J."/>
            <person name="Singh A."/>
            <person name="Wilkins M.J."/>
            <person name="Williams K.H."/>
            <person name="Banfield J.F."/>
        </authorList>
    </citation>
    <scope>NUCLEOTIDE SEQUENCE [LARGE SCALE GENOMIC DNA]</scope>
</reference>
<feature type="domain" description="Cysteinyl-tRNA ligase anticodon binding" evidence="15">
    <location>
        <begin position="429"/>
        <end position="470"/>
    </location>
</feature>
<dbReference type="SUPFAM" id="SSF52374">
    <property type="entry name" value="Nucleotidylyl transferase"/>
    <property type="match status" value="1"/>
</dbReference>
<evidence type="ECO:0000259" key="13">
    <source>
        <dbReference type="Pfam" id="PF01406"/>
    </source>
</evidence>
<dbReference type="AlphaFoldDB" id="A0A0G1U524"/>
<dbReference type="EC" id="6.1.1.16" evidence="12"/>
<dbReference type="InterPro" id="IPR056411">
    <property type="entry name" value="CysS_C"/>
</dbReference>
<dbReference type="InterPro" id="IPR032678">
    <property type="entry name" value="tRNA-synt_1_cat_dom"/>
</dbReference>
<dbReference type="PANTHER" id="PTHR10890:SF3">
    <property type="entry name" value="CYSTEINE--TRNA LIGASE, CYTOPLASMIC"/>
    <property type="match status" value="1"/>
</dbReference>
<dbReference type="HAMAP" id="MF_00041">
    <property type="entry name" value="Cys_tRNA_synth"/>
    <property type="match status" value="1"/>
</dbReference>
<dbReference type="InterPro" id="IPR014729">
    <property type="entry name" value="Rossmann-like_a/b/a_fold"/>
</dbReference>
<dbReference type="PATRIC" id="fig|1618371.3.peg.475"/>
<evidence type="ECO:0000256" key="11">
    <source>
        <dbReference type="ARBA" id="ARBA00023146"/>
    </source>
</evidence>
<evidence type="ECO:0000259" key="14">
    <source>
        <dbReference type="Pfam" id="PF09190"/>
    </source>
</evidence>
<dbReference type="Gene3D" id="3.40.50.620">
    <property type="entry name" value="HUPs"/>
    <property type="match status" value="1"/>
</dbReference>
<feature type="binding site" evidence="12">
    <location>
        <position position="27"/>
    </location>
    <ligand>
        <name>Zn(2+)</name>
        <dbReference type="ChEBI" id="CHEBI:29105"/>
    </ligand>
</feature>
<evidence type="ECO:0000256" key="1">
    <source>
        <dbReference type="ARBA" id="ARBA00004496"/>
    </source>
</evidence>
<name>A0A0G1U524_9BACT</name>
<evidence type="ECO:0000256" key="3">
    <source>
        <dbReference type="ARBA" id="ARBA00011245"/>
    </source>
</evidence>
<dbReference type="InterPro" id="IPR009080">
    <property type="entry name" value="tRNAsynth_Ia_anticodon-bd"/>
</dbReference>
<evidence type="ECO:0000256" key="12">
    <source>
        <dbReference type="HAMAP-Rule" id="MF_00041"/>
    </source>
</evidence>
<dbReference type="GO" id="GO:0006423">
    <property type="term" value="P:cysteinyl-tRNA aminoacylation"/>
    <property type="evidence" value="ECO:0007669"/>
    <property type="project" value="UniProtKB-UniRule"/>
</dbReference>
<dbReference type="Pfam" id="PF01406">
    <property type="entry name" value="tRNA-synt_1e"/>
    <property type="match status" value="1"/>
</dbReference>
<evidence type="ECO:0000256" key="10">
    <source>
        <dbReference type="ARBA" id="ARBA00022917"/>
    </source>
</evidence>
<evidence type="ECO:0000256" key="2">
    <source>
        <dbReference type="ARBA" id="ARBA00005594"/>
    </source>
</evidence>
<keyword evidence="5 12" id="KW-0436">Ligase</keyword>
<feature type="short sequence motif" description="'KMSKS' region" evidence="12">
    <location>
        <begin position="290"/>
        <end position="294"/>
    </location>
</feature>
<evidence type="ECO:0000256" key="9">
    <source>
        <dbReference type="ARBA" id="ARBA00022840"/>
    </source>
</evidence>
<evidence type="ECO:0000313" key="17">
    <source>
        <dbReference type="Proteomes" id="UP000033860"/>
    </source>
</evidence>
<evidence type="ECO:0000256" key="6">
    <source>
        <dbReference type="ARBA" id="ARBA00022723"/>
    </source>
</evidence>
<dbReference type="CDD" id="cd00672">
    <property type="entry name" value="CysRS_core"/>
    <property type="match status" value="1"/>
</dbReference>
<dbReference type="Gene3D" id="1.20.120.1910">
    <property type="entry name" value="Cysteine-tRNA ligase, C-terminal anti-codon recognition domain"/>
    <property type="match status" value="1"/>
</dbReference>
<dbReference type="SUPFAM" id="SSF47323">
    <property type="entry name" value="Anticodon-binding domain of a subclass of class I aminoacyl-tRNA synthetases"/>
    <property type="match status" value="1"/>
</dbReference>
<keyword evidence="4 12" id="KW-0963">Cytoplasm</keyword>
<organism evidence="16 17">
    <name type="scientific">Candidatus Beckwithbacteria bacterium GW2011_GWB1_47_15</name>
    <dbReference type="NCBI Taxonomy" id="1618371"/>
    <lineage>
        <taxon>Bacteria</taxon>
        <taxon>Candidatus Beckwithiibacteriota</taxon>
    </lineage>
</organism>
<feature type="domain" description="Cysteinyl-tRNA synthetase class Ia DALR" evidence="14">
    <location>
        <begin position="374"/>
        <end position="397"/>
    </location>
</feature>
<feature type="binding site" evidence="12">
    <location>
        <position position="293"/>
    </location>
    <ligand>
        <name>ATP</name>
        <dbReference type="ChEBI" id="CHEBI:30616"/>
    </ligand>
</feature>
<keyword evidence="8 12" id="KW-0862">Zinc</keyword>
<comment type="subcellular location">
    <subcellularLocation>
        <location evidence="1 12">Cytoplasm</location>
    </subcellularLocation>
</comment>
<dbReference type="Pfam" id="PF09190">
    <property type="entry name" value="DALR_2"/>
    <property type="match status" value="1"/>
</dbReference>
<gene>
    <name evidence="12" type="primary">cysS</name>
    <name evidence="16" type="ORF">UX85_C0003G0087</name>
</gene>
<accession>A0A0G1U524</accession>
<feature type="binding site" evidence="12">
    <location>
        <position position="261"/>
    </location>
    <ligand>
        <name>Zn(2+)</name>
        <dbReference type="ChEBI" id="CHEBI:29105"/>
    </ligand>
</feature>
<dbReference type="InterPro" id="IPR015803">
    <property type="entry name" value="Cys-tRNA-ligase"/>
</dbReference>
<evidence type="ECO:0000256" key="7">
    <source>
        <dbReference type="ARBA" id="ARBA00022741"/>
    </source>
</evidence>
<feature type="binding site" evidence="12">
    <location>
        <position position="257"/>
    </location>
    <ligand>
        <name>Zn(2+)</name>
        <dbReference type="ChEBI" id="CHEBI:29105"/>
    </ligand>
</feature>
<feature type="binding site" evidence="12">
    <location>
        <position position="232"/>
    </location>
    <ligand>
        <name>Zn(2+)</name>
        <dbReference type="ChEBI" id="CHEBI:29105"/>
    </ligand>
</feature>
<protein>
    <recommendedName>
        <fullName evidence="12">Cysteine--tRNA ligase</fullName>
        <ecNumber evidence="12">6.1.1.16</ecNumber>
    </recommendedName>
    <alternativeName>
        <fullName evidence="12">Cysteinyl-tRNA synthetase</fullName>
        <shortName evidence="12">CysRS</shortName>
    </alternativeName>
</protein>
<keyword evidence="6 12" id="KW-0479">Metal-binding</keyword>
<dbReference type="InterPro" id="IPR015273">
    <property type="entry name" value="Cys-tRNA-synt_Ia_DALR"/>
</dbReference>
<sequence>MKLYNSLTRKLEEFKPIVSGKAGVYTCGPTVYDYIHIGNWRTYVLGDLLVRTLTWNGFKIDYIMNITDVGHLTGDNAGDADTGEDRMEKAAEREGKTAWEIAKFYTQDFLAGYDKLNLIKPKQFTKATEHIAEQIELVKKIEAAGFTYKIEDGIYFDIQAYEAAGNTYGALSTLDQREAGARIEPNPDKKDRRDFALWKFSPSTALGAVVPKREMEWDSPWGVGFPGWHVECSAMSMGYLGEQFDIHIGGEDLRSTHHPNEIAQSEAATGKKPFVKYWLHGAHLLVEGGRMGKSLGNAYTLADLTKRGFEPLALRYFYLTGHYRKQLNFTFEALGAASEAYKKLRQVAGSWLGQKGRTSLSQEKLEKLQGLSLKFRQAVENDLNFPEALAVVWEMAKSNLPEQDKSELMTDWDQVLGLKLTEPPQKVKVPEEVEKLMAERERLRQAGDFSKADKLREEIEEKGFKVEDDKIKA</sequence>
<keyword evidence="11 12" id="KW-0030">Aminoacyl-tRNA synthetase</keyword>
<dbReference type="GO" id="GO:0004817">
    <property type="term" value="F:cysteine-tRNA ligase activity"/>
    <property type="evidence" value="ECO:0007669"/>
    <property type="project" value="UniProtKB-UniRule"/>
</dbReference>
<comment type="cofactor">
    <cofactor evidence="12">
        <name>Zn(2+)</name>
        <dbReference type="ChEBI" id="CHEBI:29105"/>
    </cofactor>
    <text evidence="12">Binds 1 zinc ion per subunit.</text>
</comment>
<keyword evidence="7 12" id="KW-0547">Nucleotide-binding</keyword>
<dbReference type="GO" id="GO:0008270">
    <property type="term" value="F:zinc ion binding"/>
    <property type="evidence" value="ECO:0007669"/>
    <property type="project" value="UniProtKB-UniRule"/>
</dbReference>
<dbReference type="PRINTS" id="PR00983">
    <property type="entry name" value="TRNASYNTHCYS"/>
</dbReference>
<dbReference type="EMBL" id="LCNT01000003">
    <property type="protein sequence ID" value="KKU61428.1"/>
    <property type="molecule type" value="Genomic_DNA"/>
</dbReference>
<comment type="similarity">
    <text evidence="2 12">Belongs to the class-I aminoacyl-tRNA synthetase family.</text>
</comment>
<dbReference type="NCBIfam" id="TIGR00435">
    <property type="entry name" value="cysS"/>
    <property type="match status" value="1"/>
</dbReference>
<keyword evidence="10 12" id="KW-0648">Protein biosynthesis</keyword>
<dbReference type="InterPro" id="IPR024909">
    <property type="entry name" value="Cys-tRNA/MSH_ligase"/>
</dbReference>
<comment type="caution">
    <text evidence="16">The sequence shown here is derived from an EMBL/GenBank/DDBJ whole genome shotgun (WGS) entry which is preliminary data.</text>
</comment>
<evidence type="ECO:0000259" key="15">
    <source>
        <dbReference type="Pfam" id="PF23493"/>
    </source>
</evidence>
<dbReference type="GO" id="GO:0005524">
    <property type="term" value="F:ATP binding"/>
    <property type="evidence" value="ECO:0007669"/>
    <property type="project" value="UniProtKB-UniRule"/>
</dbReference>
<evidence type="ECO:0000256" key="8">
    <source>
        <dbReference type="ARBA" id="ARBA00022833"/>
    </source>
</evidence>
<feature type="domain" description="tRNA synthetases class I catalytic" evidence="13">
    <location>
        <begin position="14"/>
        <end position="337"/>
    </location>
</feature>
<dbReference type="Proteomes" id="UP000033860">
    <property type="component" value="Unassembled WGS sequence"/>
</dbReference>
<dbReference type="GO" id="GO:0005829">
    <property type="term" value="C:cytosol"/>
    <property type="evidence" value="ECO:0007669"/>
    <property type="project" value="TreeGrafter"/>
</dbReference>
<evidence type="ECO:0000256" key="4">
    <source>
        <dbReference type="ARBA" id="ARBA00022490"/>
    </source>
</evidence>